<evidence type="ECO:0000256" key="3">
    <source>
        <dbReference type="ARBA" id="ARBA00023274"/>
    </source>
</evidence>
<dbReference type="InterPro" id="IPR002132">
    <property type="entry name" value="Ribosomal_uL5"/>
</dbReference>
<organism evidence="6">
    <name type="scientific">Dichomitus squalens</name>
    <dbReference type="NCBI Taxonomy" id="114155"/>
    <lineage>
        <taxon>Eukaryota</taxon>
        <taxon>Fungi</taxon>
        <taxon>Dikarya</taxon>
        <taxon>Basidiomycota</taxon>
        <taxon>Agaricomycotina</taxon>
        <taxon>Agaricomycetes</taxon>
        <taxon>Polyporales</taxon>
        <taxon>Polyporaceae</taxon>
        <taxon>Dichomitus</taxon>
    </lineage>
</organism>
<evidence type="ECO:0000256" key="4">
    <source>
        <dbReference type="SAM" id="MobiDB-lite"/>
    </source>
</evidence>
<dbReference type="PANTHER" id="PTHR11994">
    <property type="entry name" value="60S RIBOSOMAL PROTEIN L11-RELATED"/>
    <property type="match status" value="1"/>
</dbReference>
<evidence type="ECO:0000259" key="5">
    <source>
        <dbReference type="PROSITE" id="PS50181"/>
    </source>
</evidence>
<accession>A0A4V2JZL0</accession>
<gene>
    <name evidence="6" type="ORF">BD311DRAFT_809178</name>
</gene>
<comment type="similarity">
    <text evidence="1">Belongs to the universal ribosomal protein uL5 family.</text>
</comment>
<dbReference type="Pfam" id="PF12937">
    <property type="entry name" value="F-box-like"/>
    <property type="match status" value="1"/>
</dbReference>
<keyword evidence="3" id="KW-0687">Ribonucleoprotein</keyword>
<dbReference type="Pfam" id="PF00673">
    <property type="entry name" value="Ribosomal_L5_C"/>
    <property type="match status" value="1"/>
</dbReference>
<feature type="domain" description="F-box" evidence="5">
    <location>
        <begin position="50"/>
        <end position="98"/>
    </location>
</feature>
<sequence>MPPFPEYASPVPAADSLDGLSSDEIRAWTLWKSEEYRLLSYTMLSLYNAAAPIHTLPTELLVKIFGQTWQDRRSVRLTSVCRRWHSTYRHTSQFWAAAVSGLSFNYTETVMVRSRGTSSSTLPSELVSAFLERSSPCFIHAEVDQYSTNATVPVSVLPVELSIHAWRISSLSFSGNAMLLPDLPQLLGRSMPALEKLRIVAPMGGGPLTPLSFTRLPKNSLPHLRELSVSPGELFPHFAVRSLRNVSLSGCRSSIQPLESQVLLQALRKCPDLETLHFGDYVAPYDWPVLHEACAIHLPSLTKLEIFDTKSLAVLGALSALSVPSTALIHVSAEDTRGLSDFLPHHVFQRYSFDRVILRINESSSCRLECFSDHSQPLWVLGFDYRGSLGNLGLEEYFQGMHVTHLEVLDAWEVGVLNADRSGIDDWVVALRAFPHLTHLTVCGTDGPNLVLPALARCTTSSDPSVARLSCASLTNIALGWKITSPRGDPNEPTNLPEGCHAATYRSWDVEERVRWRCSMMQPVFEERALKGAPELHTLEFWEFETRRRRRWQQEDDVKDGELIPSTHCDERTGGNANDTRCDDGWAYCLPIPHVNVIVRDTHRSRLADHYHDTLQEDLMYMTYVHEPIPRKPPRPVRLTYDPNDPYTKHRHNPPLGGNRWAKQPPPPSAPDNIIQLERIQIHTQIKSAVASRTNLLGPIMAFRAISGATEQGGGQHTAEGVQLVKGRKNLQGWVRPGLPVGVKVDLKGPQMWDFLSVLVEFVLPRLRDFQGIPLEGPSSRLDKPNAASGVVSFGLPPTALGLFPQIEVNFDAYPSTFGMHIHFITNAKGVGAQNRARALLSGFQIPFSKS</sequence>
<dbReference type="EMBL" id="ML143460">
    <property type="protein sequence ID" value="TBU25523.1"/>
    <property type="molecule type" value="Genomic_DNA"/>
</dbReference>
<dbReference type="GO" id="GO:0003735">
    <property type="term" value="F:structural constituent of ribosome"/>
    <property type="evidence" value="ECO:0007669"/>
    <property type="project" value="InterPro"/>
</dbReference>
<dbReference type="PROSITE" id="PS50181">
    <property type="entry name" value="FBOX"/>
    <property type="match status" value="1"/>
</dbReference>
<dbReference type="GO" id="GO:0005840">
    <property type="term" value="C:ribosome"/>
    <property type="evidence" value="ECO:0007669"/>
    <property type="project" value="UniProtKB-KW"/>
</dbReference>
<protein>
    <recommendedName>
        <fullName evidence="5">F-box domain-containing protein</fullName>
    </recommendedName>
</protein>
<feature type="region of interest" description="Disordered" evidence="4">
    <location>
        <begin position="651"/>
        <end position="670"/>
    </location>
</feature>
<dbReference type="SUPFAM" id="SSF81383">
    <property type="entry name" value="F-box domain"/>
    <property type="match status" value="1"/>
</dbReference>
<dbReference type="InterPro" id="IPR036047">
    <property type="entry name" value="F-box-like_dom_sf"/>
</dbReference>
<dbReference type="Gene3D" id="1.20.1280.50">
    <property type="match status" value="1"/>
</dbReference>
<evidence type="ECO:0000256" key="2">
    <source>
        <dbReference type="ARBA" id="ARBA00022980"/>
    </source>
</evidence>
<dbReference type="Gene3D" id="3.30.1440.10">
    <property type="match status" value="1"/>
</dbReference>
<dbReference type="InterPro" id="IPR001810">
    <property type="entry name" value="F-box_dom"/>
</dbReference>
<dbReference type="InterPro" id="IPR031309">
    <property type="entry name" value="Ribosomal_uL5_C"/>
</dbReference>
<evidence type="ECO:0000256" key="1">
    <source>
        <dbReference type="ARBA" id="ARBA00008553"/>
    </source>
</evidence>
<dbReference type="AlphaFoldDB" id="A0A4V2JZL0"/>
<evidence type="ECO:0000313" key="6">
    <source>
        <dbReference type="EMBL" id="TBU25523.1"/>
    </source>
</evidence>
<name>A0A4V2JZL0_9APHY</name>
<keyword evidence="2" id="KW-0689">Ribosomal protein</keyword>
<proteinExistence type="inferred from homology"/>
<dbReference type="InterPro" id="IPR032675">
    <property type="entry name" value="LRR_dom_sf"/>
</dbReference>
<dbReference type="OrthoDB" id="539541at2759"/>
<reference evidence="6" key="1">
    <citation type="submission" date="2019-01" db="EMBL/GenBank/DDBJ databases">
        <title>Draft genome sequences of three monokaryotic isolates of the white-rot basidiomycete fungus Dichomitus squalens.</title>
        <authorList>
            <consortium name="DOE Joint Genome Institute"/>
            <person name="Lopez S.C."/>
            <person name="Andreopoulos B."/>
            <person name="Pangilinan J."/>
            <person name="Lipzen A."/>
            <person name="Riley R."/>
            <person name="Ahrendt S."/>
            <person name="Ng V."/>
            <person name="Barry K."/>
            <person name="Daum C."/>
            <person name="Grigoriev I.V."/>
            <person name="Hilden K.S."/>
            <person name="Makela M.R."/>
            <person name="de Vries R.P."/>
        </authorList>
    </citation>
    <scope>NUCLEOTIDE SEQUENCE [LARGE SCALE GENOMIC DNA]</scope>
    <source>
        <strain evidence="6">OM18370.1</strain>
    </source>
</reference>
<dbReference type="SUPFAM" id="SSF55282">
    <property type="entry name" value="RL5-like"/>
    <property type="match status" value="1"/>
</dbReference>
<dbReference type="InterPro" id="IPR022803">
    <property type="entry name" value="Ribosomal_uL5_dom_sf"/>
</dbReference>
<dbReference type="GO" id="GO:1990904">
    <property type="term" value="C:ribonucleoprotein complex"/>
    <property type="evidence" value="ECO:0007669"/>
    <property type="project" value="UniProtKB-KW"/>
</dbReference>
<dbReference type="Gene3D" id="3.80.10.10">
    <property type="entry name" value="Ribonuclease Inhibitor"/>
    <property type="match status" value="1"/>
</dbReference>
<dbReference type="SUPFAM" id="SSF52047">
    <property type="entry name" value="RNI-like"/>
    <property type="match status" value="1"/>
</dbReference>
<dbReference type="GO" id="GO:0006412">
    <property type="term" value="P:translation"/>
    <property type="evidence" value="ECO:0007669"/>
    <property type="project" value="InterPro"/>
</dbReference>
<dbReference type="Proteomes" id="UP000292957">
    <property type="component" value="Unassembled WGS sequence"/>
</dbReference>